<keyword evidence="1" id="KW-0067">ATP-binding</keyword>
<dbReference type="InterPro" id="IPR043129">
    <property type="entry name" value="ATPase_NBD"/>
</dbReference>
<dbReference type="SUPFAM" id="SSF53067">
    <property type="entry name" value="Actin-like ATPase domain"/>
    <property type="match status" value="1"/>
</dbReference>
<comment type="function">
    <text evidence="1">Catalyzes the specific phosphorylation of 1,6-anhydro-N-acetylmuramic acid (anhMurNAc) with the simultaneous cleavage of the 1,6-anhydro ring, generating MurNAc-6-P. Is required for the utilization of anhMurNAc either imported from the medium or derived from its own cell wall murein, and thus plays a role in cell wall recycling.</text>
</comment>
<protein>
    <recommendedName>
        <fullName evidence="1">Anhydro-N-acetylmuramic acid kinase</fullName>
        <ecNumber evidence="1">2.7.1.170</ecNumber>
    </recommendedName>
    <alternativeName>
        <fullName evidence="1">AnhMurNAc kinase</fullName>
    </alternativeName>
</protein>
<comment type="similarity">
    <text evidence="1">Belongs to the anhydro-N-acetylmuramic acid kinase family.</text>
</comment>
<keyword evidence="1" id="KW-0547">Nucleotide-binding</keyword>
<dbReference type="RefSeq" id="WP_103129589.1">
    <property type="nucleotide sequence ID" value="NZ_BFAG01000007.1"/>
</dbReference>
<organism evidence="2 3">
    <name type="scientific">Deinococcus aerius</name>
    <dbReference type="NCBI Taxonomy" id="200253"/>
    <lineage>
        <taxon>Bacteria</taxon>
        <taxon>Thermotogati</taxon>
        <taxon>Deinococcota</taxon>
        <taxon>Deinococci</taxon>
        <taxon>Deinococcales</taxon>
        <taxon>Deinococcaceae</taxon>
        <taxon>Deinococcus</taxon>
    </lineage>
</organism>
<keyword evidence="1" id="KW-0808">Transferase</keyword>
<gene>
    <name evidence="1" type="primary">anmK</name>
    <name evidence="2" type="ORF">DAERI_070202</name>
</gene>
<evidence type="ECO:0000256" key="1">
    <source>
        <dbReference type="HAMAP-Rule" id="MF_01270"/>
    </source>
</evidence>
<dbReference type="PANTHER" id="PTHR30605">
    <property type="entry name" value="ANHYDRO-N-ACETYLMURAMIC ACID KINASE"/>
    <property type="match status" value="1"/>
</dbReference>
<comment type="catalytic activity">
    <reaction evidence="1">
        <text>1,6-anhydro-N-acetyl-beta-muramate + ATP + H2O = N-acetyl-D-muramate 6-phosphate + ADP + H(+)</text>
        <dbReference type="Rhea" id="RHEA:24952"/>
        <dbReference type="ChEBI" id="CHEBI:15377"/>
        <dbReference type="ChEBI" id="CHEBI:15378"/>
        <dbReference type="ChEBI" id="CHEBI:30616"/>
        <dbReference type="ChEBI" id="CHEBI:58690"/>
        <dbReference type="ChEBI" id="CHEBI:58722"/>
        <dbReference type="ChEBI" id="CHEBI:456216"/>
        <dbReference type="EC" id="2.7.1.170"/>
    </reaction>
</comment>
<dbReference type="GO" id="GO:0016301">
    <property type="term" value="F:kinase activity"/>
    <property type="evidence" value="ECO:0007669"/>
    <property type="project" value="UniProtKB-KW"/>
</dbReference>
<dbReference type="InterPro" id="IPR005338">
    <property type="entry name" value="Anhydro_N_Ac-Mur_kinase"/>
</dbReference>
<dbReference type="UniPathway" id="UPA00544"/>
<keyword evidence="3" id="KW-1185">Reference proteome</keyword>
<accession>A0A2I9CW44</accession>
<dbReference type="GO" id="GO:0016773">
    <property type="term" value="F:phosphotransferase activity, alcohol group as acceptor"/>
    <property type="evidence" value="ECO:0007669"/>
    <property type="project" value="UniProtKB-UniRule"/>
</dbReference>
<comment type="pathway">
    <text evidence="1">Amino-sugar metabolism; 1,6-anhydro-N-acetylmuramate degradation.</text>
</comment>
<dbReference type="NCBIfam" id="NF007150">
    <property type="entry name" value="PRK09585.3-5"/>
    <property type="match status" value="1"/>
</dbReference>
<name>A0A2I9CW44_9DEIO</name>
<feature type="binding site" evidence="1">
    <location>
        <begin position="11"/>
        <end position="18"/>
    </location>
    <ligand>
        <name>ATP</name>
        <dbReference type="ChEBI" id="CHEBI:30616"/>
    </ligand>
</feature>
<reference evidence="3" key="1">
    <citation type="submission" date="2018-01" db="EMBL/GenBank/DDBJ databases">
        <title>Draft Genome Sequence of the Radioresistant Bacterium Deinococcus aerius TR0125, Isolated from the Higher Atmosphere above Japan.</title>
        <authorList>
            <person name="Satoh K."/>
            <person name="Arai H."/>
            <person name="Sanzen T."/>
            <person name="Kawaguchi Y."/>
            <person name="Hayashi H."/>
            <person name="Yokobori S."/>
            <person name="Yamagishi A."/>
            <person name="Oono Y."/>
            <person name="Narumi I."/>
        </authorList>
    </citation>
    <scope>NUCLEOTIDE SEQUENCE [LARGE SCALE GENOMIC DNA]</scope>
    <source>
        <strain evidence="3">TR0125</strain>
    </source>
</reference>
<dbReference type="EMBL" id="BFAG01000007">
    <property type="protein sequence ID" value="GBF06204.1"/>
    <property type="molecule type" value="Genomic_DNA"/>
</dbReference>
<comment type="caution">
    <text evidence="2">The sequence shown here is derived from an EMBL/GenBank/DDBJ whole genome shotgun (WGS) entry which is preliminary data.</text>
</comment>
<dbReference type="Proteomes" id="UP000236569">
    <property type="component" value="Unassembled WGS sequence"/>
</dbReference>
<sequence>MSVRVLGLMSGTSADGIDAALLELPGWPGVGSGGKQPVLPEGVPRGRVVEHVFTPFGPELRAAILAAMRNEASTSDLTQLHWWLGEMLAEAALPLAASADLIASHGQTVQHHPRPDGARGWARAATLQLGEAAVIAERTGKPVVADFRPADLAAGGLGAPLVPFADWALFGQPVIRRSIHNLGGISNLTYLPGAEQPGVLAFDTGPGNCLLDEIAGLAGQTCDEGGRLAAAGTVHEETLAAWLAHPELQVPPPKATGREVWTLAHLPQPAELSVPDLAATATAFTAQTVADAYARWITPLGLDEIVVAGGGARNPVLMAALRTALSPIPALTFEEVGWAAHGFTGATREAAAFAFLGYARAQGWTNTLPQATGARRAVSAGKYLLPPPRHEEPA</sequence>
<dbReference type="GO" id="GO:0005524">
    <property type="term" value="F:ATP binding"/>
    <property type="evidence" value="ECO:0007669"/>
    <property type="project" value="UniProtKB-UniRule"/>
</dbReference>
<dbReference type="GO" id="GO:0006040">
    <property type="term" value="P:amino sugar metabolic process"/>
    <property type="evidence" value="ECO:0007669"/>
    <property type="project" value="InterPro"/>
</dbReference>
<dbReference type="PANTHER" id="PTHR30605:SF0">
    <property type="entry name" value="ANHYDRO-N-ACETYLMURAMIC ACID KINASE"/>
    <property type="match status" value="1"/>
</dbReference>
<proteinExistence type="inferred from homology"/>
<dbReference type="OrthoDB" id="9763949at2"/>
<dbReference type="AlphaFoldDB" id="A0A2I9CW44"/>
<keyword evidence="1 2" id="KW-0418">Kinase</keyword>
<dbReference type="UniPathway" id="UPA00343"/>
<dbReference type="GO" id="GO:0097175">
    <property type="term" value="P:1,6-anhydro-N-acetyl-beta-muramic acid catabolic process"/>
    <property type="evidence" value="ECO:0007669"/>
    <property type="project" value="UniProtKB-UniRule"/>
</dbReference>
<evidence type="ECO:0000313" key="3">
    <source>
        <dbReference type="Proteomes" id="UP000236569"/>
    </source>
</evidence>
<evidence type="ECO:0000313" key="2">
    <source>
        <dbReference type="EMBL" id="GBF06204.1"/>
    </source>
</evidence>
<dbReference type="GO" id="GO:0009254">
    <property type="term" value="P:peptidoglycan turnover"/>
    <property type="evidence" value="ECO:0007669"/>
    <property type="project" value="UniProtKB-UniRule"/>
</dbReference>
<dbReference type="HAMAP" id="MF_01270">
    <property type="entry name" value="AnhMurNAc_kinase"/>
    <property type="match status" value="1"/>
</dbReference>
<dbReference type="Pfam" id="PF03702">
    <property type="entry name" value="AnmK"/>
    <property type="match status" value="1"/>
</dbReference>
<dbReference type="Gene3D" id="3.30.420.40">
    <property type="match status" value="2"/>
</dbReference>
<dbReference type="EC" id="2.7.1.170" evidence="1"/>
<comment type="pathway">
    <text evidence="1">Cell wall biogenesis; peptidoglycan recycling.</text>
</comment>
<keyword evidence="1" id="KW-0119">Carbohydrate metabolism</keyword>